<protein>
    <recommendedName>
        <fullName evidence="1">Bacteriophage T5 Orf172 DNA-binding domain-containing protein</fullName>
    </recommendedName>
</protein>
<dbReference type="EMBL" id="RJSE01000005">
    <property type="protein sequence ID" value="RNL64390.1"/>
    <property type="molecule type" value="Genomic_DNA"/>
</dbReference>
<comment type="caution">
    <text evidence="2">The sequence shown here is derived from an EMBL/GenBank/DDBJ whole genome shotgun (WGS) entry which is preliminary data.</text>
</comment>
<dbReference type="OrthoDB" id="7058011at2"/>
<evidence type="ECO:0000259" key="1">
    <source>
        <dbReference type="SMART" id="SM00974"/>
    </source>
</evidence>
<proteinExistence type="predicted"/>
<evidence type="ECO:0000313" key="2">
    <source>
        <dbReference type="EMBL" id="RNL64390.1"/>
    </source>
</evidence>
<evidence type="ECO:0000313" key="3">
    <source>
        <dbReference type="Proteomes" id="UP000267128"/>
    </source>
</evidence>
<dbReference type="AlphaFoldDB" id="A0A3N0CLV9"/>
<name>A0A3N0CLV9_9ACTN</name>
<accession>A0A3N0CLV9</accession>
<dbReference type="InterPro" id="IPR018306">
    <property type="entry name" value="Phage_T5_Orf172_DNA-bd"/>
</dbReference>
<dbReference type="SMART" id="SM00974">
    <property type="entry name" value="T5orf172"/>
    <property type="match status" value="1"/>
</dbReference>
<sequence length="217" mass="24841">MSWRQSTEAWMDADPVTRDRAKRIVDHDFWHYVDSQANAHSHPGECWPHSTVPGVRIWRTHGLDGESREVFCYDWRCHRGDVWTCLASKSDLNRCTRSSSIGVPFCDFHFDRAWEFISAVVWLERSERIELDIAFERKIGRSINPEQRVRTLSGTKAPEGIEIHAGTLLGTIPGGARTESALHLRFRPHRLVGEWFDYAQVADAIATLLAERSEVAA</sequence>
<dbReference type="Pfam" id="PF13455">
    <property type="entry name" value="MUG113"/>
    <property type="match status" value="1"/>
</dbReference>
<organism evidence="2 3">
    <name type="scientific">Nocardioides marmoriginsengisoli</name>
    <dbReference type="NCBI Taxonomy" id="661483"/>
    <lineage>
        <taxon>Bacteria</taxon>
        <taxon>Bacillati</taxon>
        <taxon>Actinomycetota</taxon>
        <taxon>Actinomycetes</taxon>
        <taxon>Propionibacteriales</taxon>
        <taxon>Nocardioidaceae</taxon>
        <taxon>Nocardioides</taxon>
    </lineage>
</organism>
<feature type="domain" description="Bacteriophage T5 Orf172 DNA-binding" evidence="1">
    <location>
        <begin position="131"/>
        <end position="208"/>
    </location>
</feature>
<keyword evidence="3" id="KW-1185">Reference proteome</keyword>
<dbReference type="Proteomes" id="UP000267128">
    <property type="component" value="Unassembled WGS sequence"/>
</dbReference>
<reference evidence="2 3" key="1">
    <citation type="submission" date="2018-11" db="EMBL/GenBank/DDBJ databases">
        <authorList>
            <person name="Li F."/>
        </authorList>
    </citation>
    <scope>NUCLEOTIDE SEQUENCE [LARGE SCALE GENOMIC DNA]</scope>
    <source>
        <strain evidence="2 3">Gsoil 097</strain>
    </source>
</reference>
<gene>
    <name evidence="2" type="ORF">EFK50_07655</name>
</gene>